<evidence type="ECO:0000256" key="4">
    <source>
        <dbReference type="PROSITE-ProRule" id="PRU00182"/>
    </source>
</evidence>
<dbReference type="InterPro" id="IPR042092">
    <property type="entry name" value="PsdUridine_s_RsuA/RluB/E/F_cat"/>
</dbReference>
<sequence length="237" mass="25642">MIRLDKLLGHSGYGTRKEIKSLCKSGDVTVNGEIVRDSSVKVDEGATVIVAGEKVEYEAVSYLMLHKPAGVVSATQDSRVRTVLDILPSRYAASRVAPVGRLDIDTTGLLLLSNDGTWAHKVISPKKHVPKVYEAQVEGVIPADVGERFAAGIVLEDGVECLPARAEKTAEGRLQITVCEGKFHQVKRMCSVVGLTVTSLHRSRIGGLALDKNLQAGEYRKLTKEEIALPLLSTEDL</sequence>
<dbReference type="EMBL" id="AECS01000049">
    <property type="protein sequence ID" value="EFQ03362.1"/>
    <property type="molecule type" value="Genomic_DNA"/>
</dbReference>
<gene>
    <name evidence="7" type="ORF">HMPREF9429_01790</name>
</gene>
<dbReference type="SUPFAM" id="SSF55120">
    <property type="entry name" value="Pseudouridine synthase"/>
    <property type="match status" value="1"/>
</dbReference>
<feature type="domain" description="RNA-binding S4" evidence="6">
    <location>
        <begin position="2"/>
        <end position="59"/>
    </location>
</feature>
<dbReference type="InterPro" id="IPR006145">
    <property type="entry name" value="PsdUridine_synth_RsuA/RluA"/>
</dbReference>
<keyword evidence="3 5" id="KW-0413">Isomerase</keyword>
<evidence type="ECO:0000259" key="6">
    <source>
        <dbReference type="SMART" id="SM00363"/>
    </source>
</evidence>
<dbReference type="InterPro" id="IPR000748">
    <property type="entry name" value="PsdUridine_synth_RsuA/RluB/E/F"/>
</dbReference>
<protein>
    <recommendedName>
        <fullName evidence="5">Pseudouridine synthase</fullName>
        <ecNumber evidence="5">5.4.99.-</ecNumber>
    </recommendedName>
</protein>
<dbReference type="OrthoDB" id="9807213at2"/>
<reference evidence="7 8" key="1">
    <citation type="submission" date="2010-08" db="EMBL/GenBank/DDBJ databases">
        <authorList>
            <person name="Weinstock G."/>
            <person name="Sodergren E."/>
            <person name="Clifton S."/>
            <person name="Fulton L."/>
            <person name="Fulton B."/>
            <person name="Courtney L."/>
            <person name="Fronick C."/>
            <person name="Harrison M."/>
            <person name="Strong C."/>
            <person name="Farmer C."/>
            <person name="Delahaunty K."/>
            <person name="Markovic C."/>
            <person name="Hall O."/>
            <person name="Minx P."/>
            <person name="Tomlinson C."/>
            <person name="Mitreva M."/>
            <person name="Hou S."/>
            <person name="Chen J."/>
            <person name="Wollam A."/>
            <person name="Pepin K.H."/>
            <person name="Johnson M."/>
            <person name="Bhonagiri V."/>
            <person name="Zhang X."/>
            <person name="Suruliraj S."/>
            <person name="Warren W."/>
            <person name="Chinwalla A."/>
            <person name="Mardis E.R."/>
            <person name="Wilson R.K."/>
        </authorList>
    </citation>
    <scope>NUCLEOTIDE SEQUENCE [LARGE SCALE GENOMIC DNA]</scope>
    <source>
        <strain evidence="7 8">F0359</strain>
    </source>
</reference>
<dbReference type="RefSeq" id="WP_006943197.1">
    <property type="nucleotide sequence ID" value="NZ_GL538212.1"/>
</dbReference>
<organism evidence="7 8">
    <name type="scientific">Megasphaera micronuciformis F0359</name>
    <dbReference type="NCBI Taxonomy" id="706434"/>
    <lineage>
        <taxon>Bacteria</taxon>
        <taxon>Bacillati</taxon>
        <taxon>Bacillota</taxon>
        <taxon>Negativicutes</taxon>
        <taxon>Veillonellales</taxon>
        <taxon>Veillonellaceae</taxon>
        <taxon>Megasphaera</taxon>
    </lineage>
</organism>
<dbReference type="Gene3D" id="3.30.70.1560">
    <property type="entry name" value="Alpha-L RNA-binding motif"/>
    <property type="match status" value="1"/>
</dbReference>
<dbReference type="Gene3D" id="3.30.70.580">
    <property type="entry name" value="Pseudouridine synthase I, catalytic domain, N-terminal subdomain"/>
    <property type="match status" value="1"/>
</dbReference>
<proteinExistence type="inferred from homology"/>
<dbReference type="InterPro" id="IPR020094">
    <property type="entry name" value="TruA/RsuA/RluB/E/F_N"/>
</dbReference>
<dbReference type="GO" id="GO:0000455">
    <property type="term" value="P:enzyme-directed rRNA pseudouridine synthesis"/>
    <property type="evidence" value="ECO:0007669"/>
    <property type="project" value="UniProtKB-ARBA"/>
</dbReference>
<dbReference type="HOGENOM" id="CLU_024979_1_2_9"/>
<dbReference type="GO" id="GO:0120159">
    <property type="term" value="F:rRNA pseudouridine synthase activity"/>
    <property type="evidence" value="ECO:0007669"/>
    <property type="project" value="UniProtKB-ARBA"/>
</dbReference>
<accession>E2ZE88</accession>
<dbReference type="InterPro" id="IPR018496">
    <property type="entry name" value="PsdUridine_synth_RsuA/RluB_CS"/>
</dbReference>
<comment type="similarity">
    <text evidence="1 5">Belongs to the pseudouridine synthase RsuA family.</text>
</comment>
<dbReference type="PANTHER" id="PTHR47683">
    <property type="entry name" value="PSEUDOURIDINE SYNTHASE FAMILY PROTEIN-RELATED"/>
    <property type="match status" value="1"/>
</dbReference>
<dbReference type="PROSITE" id="PS01149">
    <property type="entry name" value="PSI_RSU"/>
    <property type="match status" value="1"/>
</dbReference>
<dbReference type="STRING" id="706434.HMPREF9429_01790"/>
<dbReference type="EC" id="5.4.99.-" evidence="5"/>
<dbReference type="CDD" id="cd02553">
    <property type="entry name" value="PseudoU_synth_RsuA"/>
    <property type="match status" value="1"/>
</dbReference>
<dbReference type="AlphaFoldDB" id="E2ZE88"/>
<dbReference type="InterPro" id="IPR002942">
    <property type="entry name" value="S4_RNA-bd"/>
</dbReference>
<dbReference type="PROSITE" id="PS50889">
    <property type="entry name" value="S4"/>
    <property type="match status" value="1"/>
</dbReference>
<evidence type="ECO:0000313" key="7">
    <source>
        <dbReference type="EMBL" id="EFQ03362.1"/>
    </source>
</evidence>
<dbReference type="Gene3D" id="3.10.290.10">
    <property type="entry name" value="RNA-binding S4 domain"/>
    <property type="match status" value="1"/>
</dbReference>
<evidence type="ECO:0000256" key="2">
    <source>
        <dbReference type="ARBA" id="ARBA00022884"/>
    </source>
</evidence>
<keyword evidence="2 4" id="KW-0694">RNA-binding</keyword>
<comment type="caution">
    <text evidence="7">The sequence shown here is derived from an EMBL/GenBank/DDBJ whole genome shotgun (WGS) entry which is preliminary data.</text>
</comment>
<evidence type="ECO:0000256" key="1">
    <source>
        <dbReference type="ARBA" id="ARBA00008348"/>
    </source>
</evidence>
<name>E2ZE88_9FIRM</name>
<dbReference type="Pfam" id="PF00849">
    <property type="entry name" value="PseudoU_synth_2"/>
    <property type="match status" value="1"/>
</dbReference>
<evidence type="ECO:0000256" key="5">
    <source>
        <dbReference type="RuleBase" id="RU003887"/>
    </source>
</evidence>
<dbReference type="NCBIfam" id="TIGR00093">
    <property type="entry name" value="pseudouridine synthase"/>
    <property type="match status" value="1"/>
</dbReference>
<dbReference type="InterPro" id="IPR036986">
    <property type="entry name" value="S4_RNA-bd_sf"/>
</dbReference>
<dbReference type="CDD" id="cd00165">
    <property type="entry name" value="S4"/>
    <property type="match status" value="1"/>
</dbReference>
<dbReference type="SMART" id="SM00363">
    <property type="entry name" value="S4"/>
    <property type="match status" value="1"/>
</dbReference>
<evidence type="ECO:0000256" key="3">
    <source>
        <dbReference type="ARBA" id="ARBA00023235"/>
    </source>
</evidence>
<keyword evidence="8" id="KW-1185">Reference proteome</keyword>
<dbReference type="InterPro" id="IPR050343">
    <property type="entry name" value="RsuA_PseudoU_synthase"/>
</dbReference>
<evidence type="ECO:0000313" key="8">
    <source>
        <dbReference type="Proteomes" id="UP000003195"/>
    </source>
</evidence>
<dbReference type="Pfam" id="PF01479">
    <property type="entry name" value="S4"/>
    <property type="match status" value="1"/>
</dbReference>
<dbReference type="InterPro" id="IPR020103">
    <property type="entry name" value="PsdUridine_synth_cat_dom_sf"/>
</dbReference>
<dbReference type="PANTHER" id="PTHR47683:SF4">
    <property type="entry name" value="PSEUDOURIDINE SYNTHASE"/>
    <property type="match status" value="1"/>
</dbReference>
<dbReference type="SUPFAM" id="SSF55174">
    <property type="entry name" value="Alpha-L RNA-binding motif"/>
    <property type="match status" value="1"/>
</dbReference>
<dbReference type="Proteomes" id="UP000003195">
    <property type="component" value="Unassembled WGS sequence"/>
</dbReference>
<dbReference type="eggNOG" id="COG1187">
    <property type="taxonomic scope" value="Bacteria"/>
</dbReference>
<dbReference type="GO" id="GO:0003723">
    <property type="term" value="F:RNA binding"/>
    <property type="evidence" value="ECO:0007669"/>
    <property type="project" value="UniProtKB-KW"/>
</dbReference>